<dbReference type="RefSeq" id="WP_119931703.1">
    <property type="nucleotide sequence ID" value="NZ_QZEY01000029.1"/>
</dbReference>
<gene>
    <name evidence="3" type="ORF">D5H75_39240</name>
</gene>
<name>A0A3A4A150_9ACTN</name>
<dbReference type="PANTHER" id="PTHR43252">
    <property type="entry name" value="TRANSCRIPTIONAL REGULATOR YQJI"/>
    <property type="match status" value="1"/>
</dbReference>
<keyword evidence="4" id="KW-1185">Reference proteome</keyword>
<dbReference type="AlphaFoldDB" id="A0A3A4A150"/>
<evidence type="ECO:0000313" key="3">
    <source>
        <dbReference type="EMBL" id="RJL20700.1"/>
    </source>
</evidence>
<protein>
    <submittedName>
        <fullName evidence="3">PadR family transcriptional regulator</fullName>
    </submittedName>
</protein>
<reference evidence="3 4" key="1">
    <citation type="submission" date="2018-09" db="EMBL/GenBank/DDBJ databases">
        <title>YIM 75507 draft genome.</title>
        <authorList>
            <person name="Tang S."/>
            <person name="Feng Y."/>
        </authorList>
    </citation>
    <scope>NUCLEOTIDE SEQUENCE [LARGE SCALE GENOMIC DNA]</scope>
    <source>
        <strain evidence="3 4">YIM 75507</strain>
    </source>
</reference>
<feature type="domain" description="Transcription regulator PadR N-terminal" evidence="2">
    <location>
        <begin position="33"/>
        <end position="108"/>
    </location>
</feature>
<evidence type="ECO:0000313" key="4">
    <source>
        <dbReference type="Proteomes" id="UP000265768"/>
    </source>
</evidence>
<dbReference type="OrthoDB" id="3746369at2"/>
<evidence type="ECO:0000256" key="1">
    <source>
        <dbReference type="SAM" id="MobiDB-lite"/>
    </source>
</evidence>
<dbReference type="Proteomes" id="UP000265768">
    <property type="component" value="Unassembled WGS sequence"/>
</dbReference>
<comment type="caution">
    <text evidence="3">The sequence shown here is derived from an EMBL/GenBank/DDBJ whole genome shotgun (WGS) entry which is preliminary data.</text>
</comment>
<accession>A0A3A4A150</accession>
<dbReference type="PANTHER" id="PTHR43252:SF2">
    <property type="entry name" value="TRANSCRIPTION REGULATOR, PADR-LIKE FAMILY"/>
    <property type="match status" value="1"/>
</dbReference>
<dbReference type="Pfam" id="PF03551">
    <property type="entry name" value="PadR"/>
    <property type="match status" value="1"/>
</dbReference>
<dbReference type="InterPro" id="IPR036390">
    <property type="entry name" value="WH_DNA-bd_sf"/>
</dbReference>
<proteinExistence type="predicted"/>
<sequence length="209" mass="22866">MERSGTSGAEAGSGPGAAAESGPGRLPPTAWAVLGILSFGEELTGYEVRRWADHILRFFYWSPAMSQIYRELKTLERAGYAASRVETAADGRPRRVYAITEDGVAALARWVAREDVGPPVFKNGTALRVWLGHLTTPDRLREVVTAYRDETERLGAQAEHSRSVAAEVPGWAHPELVARWAARYYESERALAEGMLADLAALDAPRLTS</sequence>
<evidence type="ECO:0000259" key="2">
    <source>
        <dbReference type="Pfam" id="PF03551"/>
    </source>
</evidence>
<dbReference type="InterPro" id="IPR036388">
    <property type="entry name" value="WH-like_DNA-bd_sf"/>
</dbReference>
<dbReference type="Gene3D" id="1.10.10.10">
    <property type="entry name" value="Winged helix-like DNA-binding domain superfamily/Winged helix DNA-binding domain"/>
    <property type="match status" value="1"/>
</dbReference>
<dbReference type="SUPFAM" id="SSF46785">
    <property type="entry name" value="Winged helix' DNA-binding domain"/>
    <property type="match status" value="1"/>
</dbReference>
<dbReference type="InterPro" id="IPR005149">
    <property type="entry name" value="Tscrpt_reg_PadR_N"/>
</dbReference>
<dbReference type="EMBL" id="QZEY01000029">
    <property type="protein sequence ID" value="RJL20700.1"/>
    <property type="molecule type" value="Genomic_DNA"/>
</dbReference>
<feature type="region of interest" description="Disordered" evidence="1">
    <location>
        <begin position="1"/>
        <end position="24"/>
    </location>
</feature>
<organism evidence="3 4">
    <name type="scientific">Bailinhaonella thermotolerans</name>
    <dbReference type="NCBI Taxonomy" id="1070861"/>
    <lineage>
        <taxon>Bacteria</taxon>
        <taxon>Bacillati</taxon>
        <taxon>Actinomycetota</taxon>
        <taxon>Actinomycetes</taxon>
        <taxon>Streptosporangiales</taxon>
        <taxon>Streptosporangiaceae</taxon>
        <taxon>Bailinhaonella</taxon>
    </lineage>
</organism>